<organism evidence="3 4">
    <name type="scientific">Cephalotus follicularis</name>
    <name type="common">Albany pitcher plant</name>
    <dbReference type="NCBI Taxonomy" id="3775"/>
    <lineage>
        <taxon>Eukaryota</taxon>
        <taxon>Viridiplantae</taxon>
        <taxon>Streptophyta</taxon>
        <taxon>Embryophyta</taxon>
        <taxon>Tracheophyta</taxon>
        <taxon>Spermatophyta</taxon>
        <taxon>Magnoliopsida</taxon>
        <taxon>eudicotyledons</taxon>
        <taxon>Gunneridae</taxon>
        <taxon>Pentapetalae</taxon>
        <taxon>rosids</taxon>
        <taxon>fabids</taxon>
        <taxon>Oxalidales</taxon>
        <taxon>Cephalotaceae</taxon>
        <taxon>Cephalotus</taxon>
    </lineage>
</organism>
<dbReference type="AlphaFoldDB" id="A0A1Q3BJ01"/>
<evidence type="ECO:0000259" key="2">
    <source>
        <dbReference type="Pfam" id="PF26138"/>
    </source>
</evidence>
<comment type="caution">
    <text evidence="3">The sequence shown here is derived from an EMBL/GenBank/DDBJ whole genome shotgun (WGS) entry which is preliminary data.</text>
</comment>
<name>A0A1Q3BJ01_CEPFO</name>
<protein>
    <recommendedName>
        <fullName evidence="2">DUF8040 domain-containing protein</fullName>
    </recommendedName>
</protein>
<gene>
    <name evidence="3" type="ORF">CFOL_v3_11316</name>
</gene>
<accession>A0A1Q3BJ01</accession>
<dbReference type="Proteomes" id="UP000187406">
    <property type="component" value="Unassembled WGS sequence"/>
</dbReference>
<sequence length="132" mass="15154">MNSHQTGHKWIFEVMQGNETRCFNMFRMEKHVFIKLINKLQSCKIVKSMPSYPYNKQVKIVVATMALHNFIRRNSTQDTDFETSDTHDSEDADGIQNVQSEATRISESATQGGGREMEIIRDAITHSLMASR</sequence>
<reference evidence="4" key="1">
    <citation type="submission" date="2016-04" db="EMBL/GenBank/DDBJ databases">
        <title>Cephalotus genome sequencing.</title>
        <authorList>
            <person name="Fukushima K."/>
            <person name="Hasebe M."/>
            <person name="Fang X."/>
        </authorList>
    </citation>
    <scope>NUCLEOTIDE SEQUENCE [LARGE SCALE GENOMIC DNA]</scope>
    <source>
        <strain evidence="4">cv. St1</strain>
    </source>
</reference>
<evidence type="ECO:0000256" key="1">
    <source>
        <dbReference type="SAM" id="MobiDB-lite"/>
    </source>
</evidence>
<keyword evidence="4" id="KW-1185">Reference proteome</keyword>
<feature type="region of interest" description="Disordered" evidence="1">
    <location>
        <begin position="76"/>
        <end position="117"/>
    </location>
</feature>
<dbReference type="InParanoid" id="A0A1Q3BJ01"/>
<dbReference type="InterPro" id="IPR058353">
    <property type="entry name" value="DUF8040"/>
</dbReference>
<feature type="compositionally biased region" description="Polar residues" evidence="1">
    <location>
        <begin position="96"/>
        <end position="110"/>
    </location>
</feature>
<evidence type="ECO:0000313" key="3">
    <source>
        <dbReference type="EMBL" id="GAV67812.1"/>
    </source>
</evidence>
<proteinExistence type="predicted"/>
<dbReference type="Pfam" id="PF26138">
    <property type="entry name" value="DUF8040"/>
    <property type="match status" value="1"/>
</dbReference>
<dbReference type="OrthoDB" id="1746275at2759"/>
<dbReference type="EMBL" id="BDDD01000587">
    <property type="protein sequence ID" value="GAV67812.1"/>
    <property type="molecule type" value="Genomic_DNA"/>
</dbReference>
<feature type="domain" description="DUF8040" evidence="2">
    <location>
        <begin position="2"/>
        <end position="70"/>
    </location>
</feature>
<evidence type="ECO:0000313" key="4">
    <source>
        <dbReference type="Proteomes" id="UP000187406"/>
    </source>
</evidence>